<accession>A0A1X7LG35</accession>
<reference evidence="2" key="1">
    <citation type="submission" date="2017-04" db="EMBL/GenBank/DDBJ databases">
        <authorList>
            <person name="Varghese N."/>
            <person name="Submissions S."/>
        </authorList>
    </citation>
    <scope>NUCLEOTIDE SEQUENCE [LARGE SCALE GENOMIC DNA]</scope>
    <source>
        <strain evidence="2">DSM 4125</strain>
    </source>
</reference>
<dbReference type="InterPro" id="IPR019861">
    <property type="entry name" value="PorP/SprF_Bacteroidetes"/>
</dbReference>
<gene>
    <name evidence="1" type="ORF">SAMN05661096_04021</name>
</gene>
<protein>
    <submittedName>
        <fullName evidence="1">Type IX secretion system membrane protein, PorP/SprF family</fullName>
    </submittedName>
</protein>
<dbReference type="NCBIfam" id="TIGR03519">
    <property type="entry name" value="T9SS_PorP_fam"/>
    <property type="match status" value="1"/>
</dbReference>
<evidence type="ECO:0000313" key="1">
    <source>
        <dbReference type="EMBL" id="SMG52836.1"/>
    </source>
</evidence>
<keyword evidence="2" id="KW-1185">Reference proteome</keyword>
<dbReference type="EMBL" id="FXAW01000012">
    <property type="protein sequence ID" value="SMG52836.1"/>
    <property type="molecule type" value="Genomic_DNA"/>
</dbReference>
<evidence type="ECO:0000313" key="2">
    <source>
        <dbReference type="Proteomes" id="UP000193804"/>
    </source>
</evidence>
<organism evidence="1 2">
    <name type="scientific">Marivirga sericea</name>
    <dbReference type="NCBI Taxonomy" id="1028"/>
    <lineage>
        <taxon>Bacteria</taxon>
        <taxon>Pseudomonadati</taxon>
        <taxon>Bacteroidota</taxon>
        <taxon>Cytophagia</taxon>
        <taxon>Cytophagales</taxon>
        <taxon>Marivirgaceae</taxon>
        <taxon>Marivirga</taxon>
    </lineage>
</organism>
<proteinExistence type="predicted"/>
<dbReference type="Proteomes" id="UP000193804">
    <property type="component" value="Unassembled WGS sequence"/>
</dbReference>
<dbReference type="STRING" id="1028.SAMN05661096_04021"/>
<sequence>MKNLFKLILFASVLFPFGLKAQLDPLYNQYFFNQAMINPAYTGVNDVFNATAISRLQWAGIDGAPVTNTLNVTSSAFNNKVGLGGTLIYDTYGINSNTEFNVAYSYKISTATGDVFSMGLQAGLININYDYERLTLQYVDDVVLSSAQPSVTEENIGVGFWYMSKDYYVGLSVPRMLDINIEDGGIESTRYRRHYYLSAGYVFDQLFALKFKPSILLMYMDRDNYALDLNASFLLNEAIWLGASFRNFGTVGLNTQMKVGEALKLGYAFELPVNNTALTGFGTHSLMVSLDFELLSKHGIGRRFF</sequence>
<name>A0A1X7LG35_9BACT</name>
<dbReference type="Pfam" id="PF11751">
    <property type="entry name" value="PorP_SprF"/>
    <property type="match status" value="1"/>
</dbReference>
<dbReference type="AlphaFoldDB" id="A0A1X7LG35"/>